<dbReference type="EMBL" id="KV448713">
    <property type="protein sequence ID" value="OAX33753.1"/>
    <property type="molecule type" value="Genomic_DNA"/>
</dbReference>
<protein>
    <submittedName>
        <fullName evidence="1">Uncharacterized protein</fullName>
    </submittedName>
</protein>
<gene>
    <name evidence="1" type="ORF">K503DRAFT_495007</name>
</gene>
<evidence type="ECO:0000313" key="2">
    <source>
        <dbReference type="Proteomes" id="UP000092154"/>
    </source>
</evidence>
<name>A0A1B7MMB5_9AGAM</name>
<reference evidence="1 2" key="1">
    <citation type="submission" date="2016-06" db="EMBL/GenBank/DDBJ databases">
        <title>Comparative genomics of the ectomycorrhizal sister species Rhizopogon vinicolor and Rhizopogon vesiculosus (Basidiomycota: Boletales) reveals a divergence of the mating type B locus.</title>
        <authorList>
            <consortium name="DOE Joint Genome Institute"/>
            <person name="Mujic A.B."/>
            <person name="Kuo A."/>
            <person name="Tritt A."/>
            <person name="Lipzen A."/>
            <person name="Chen C."/>
            <person name="Johnson J."/>
            <person name="Sharma A."/>
            <person name="Barry K."/>
            <person name="Grigoriev I.V."/>
            <person name="Spatafora J.W."/>
        </authorList>
    </citation>
    <scope>NUCLEOTIDE SEQUENCE [LARGE SCALE GENOMIC DNA]</scope>
    <source>
        <strain evidence="1 2">AM-OR11-026</strain>
    </source>
</reference>
<dbReference type="AlphaFoldDB" id="A0A1B7MMB5"/>
<evidence type="ECO:0000313" key="1">
    <source>
        <dbReference type="EMBL" id="OAX33753.1"/>
    </source>
</evidence>
<organism evidence="1 2">
    <name type="scientific">Rhizopogon vinicolor AM-OR11-026</name>
    <dbReference type="NCBI Taxonomy" id="1314800"/>
    <lineage>
        <taxon>Eukaryota</taxon>
        <taxon>Fungi</taxon>
        <taxon>Dikarya</taxon>
        <taxon>Basidiomycota</taxon>
        <taxon>Agaricomycotina</taxon>
        <taxon>Agaricomycetes</taxon>
        <taxon>Agaricomycetidae</taxon>
        <taxon>Boletales</taxon>
        <taxon>Suillineae</taxon>
        <taxon>Rhizopogonaceae</taxon>
        <taxon>Rhizopogon</taxon>
    </lineage>
</organism>
<proteinExistence type="predicted"/>
<accession>A0A1B7MMB5</accession>
<keyword evidence="2" id="KW-1185">Reference proteome</keyword>
<sequence>MAVTENTARRDTFMRGTEVPVHTQACDEEHALVDERLWEDHTLYLLFFLMYDVGEIADYLIVTLGSYDRKRCRHEHVCGSWRSKCRR</sequence>
<dbReference type="InParanoid" id="A0A1B7MMB5"/>
<dbReference type="Proteomes" id="UP000092154">
    <property type="component" value="Unassembled WGS sequence"/>
</dbReference>